<reference evidence="3 4" key="1">
    <citation type="submission" date="2016-07" db="EMBL/GenBank/DDBJ databases">
        <title>Pervasive Adenine N6-methylation of Active Genes in Fungi.</title>
        <authorList>
            <consortium name="DOE Joint Genome Institute"/>
            <person name="Mondo S.J."/>
            <person name="Dannebaum R.O."/>
            <person name="Kuo R.C."/>
            <person name="Labutti K."/>
            <person name="Haridas S."/>
            <person name="Kuo A."/>
            <person name="Salamov A."/>
            <person name="Ahrendt S.R."/>
            <person name="Lipzen A."/>
            <person name="Sullivan W."/>
            <person name="Andreopoulos W.B."/>
            <person name="Clum A."/>
            <person name="Lindquist E."/>
            <person name="Daum C."/>
            <person name="Ramamoorthy G.K."/>
            <person name="Gryganskyi A."/>
            <person name="Culley D."/>
            <person name="Magnuson J.K."/>
            <person name="James T.Y."/>
            <person name="O'Malley M.A."/>
            <person name="Stajich J.E."/>
            <person name="Spatafora J.W."/>
            <person name="Visel A."/>
            <person name="Grigoriev I.V."/>
        </authorList>
    </citation>
    <scope>NUCLEOTIDE SEQUENCE [LARGE SCALE GENOMIC DNA]</scope>
    <source>
        <strain evidence="3 4">NRRL 3116</strain>
    </source>
</reference>
<dbReference type="GeneID" id="33569945"/>
<comment type="caution">
    <text evidence="3">The sequence shown here is derived from an EMBL/GenBank/DDBJ whole genome shotgun (WGS) entry which is preliminary data.</text>
</comment>
<dbReference type="RefSeq" id="XP_021877470.1">
    <property type="nucleotide sequence ID" value="XM_022028102.1"/>
</dbReference>
<dbReference type="Proteomes" id="UP000193648">
    <property type="component" value="Unassembled WGS sequence"/>
</dbReference>
<evidence type="ECO:0000256" key="2">
    <source>
        <dbReference type="SAM" id="SignalP"/>
    </source>
</evidence>
<dbReference type="InParanoid" id="A0A1Y2GDA0"/>
<dbReference type="PANTHER" id="PTHR38360">
    <property type="entry name" value="OS03G0120000 PROTEIN"/>
    <property type="match status" value="1"/>
</dbReference>
<keyword evidence="2" id="KW-0732">Signal</keyword>
<evidence type="ECO:0000313" key="3">
    <source>
        <dbReference type="EMBL" id="ORZ06307.1"/>
    </source>
</evidence>
<proteinExistence type="predicted"/>
<protein>
    <recommendedName>
        <fullName evidence="5">Periplasmic binding protein</fullName>
    </recommendedName>
</protein>
<keyword evidence="4" id="KW-1185">Reference proteome</keyword>
<name>A0A1Y2GDA0_9FUNG</name>
<evidence type="ECO:0000313" key="4">
    <source>
        <dbReference type="Proteomes" id="UP000193648"/>
    </source>
</evidence>
<sequence>MFHSIAVLTTTVALTLLTTVHAQVYCGGQISEIANGTLGGFKAQYLSNITLVTLFGQNNNKDFEQYVLYCGDQAPDTLALQAHGIPTSVGIFKVPLQSVGVEGTFTSSYVEVAGSGSAIKVLEDPQNVVSPCLQQAVSNGTITALNDGDFSQYESLNATFRENMHPGQKKDIWVPTTRTEADPLLRVEYIIAISLFFNNGQHGETIYNNIRNAYTTLKNDMARIPLANRKRIAWVRYDFSTSTWRLRNSAFVKKIIEAAGGVSFPLHADGLDDASVSADDIKTLLVNAQIIIDETDFTNRMTYNGKVYSSAVELWRTLAGFLVSDMLPALSKNKVYSLDKTANAKGISDFEYRLASRPDILLKDLISVQYPYYEPGYNTTFLNDDFSTTGGPATRLGASDCGIVPYNTGDIPQVQPNPYFKGDEDVPPPLIGNGIYGAGGEQDNNGNGNGSGKKTGIIVAVVCVAVVLGAAFAFAFFKWGKRSKEDRFIELEEEMNNEIPLH</sequence>
<feature type="transmembrane region" description="Helical" evidence="1">
    <location>
        <begin position="457"/>
        <end position="477"/>
    </location>
</feature>
<dbReference type="AlphaFoldDB" id="A0A1Y2GDA0"/>
<feature type="chain" id="PRO_5010998327" description="Periplasmic binding protein" evidence="2">
    <location>
        <begin position="23"/>
        <end position="502"/>
    </location>
</feature>
<feature type="signal peptide" evidence="2">
    <location>
        <begin position="1"/>
        <end position="22"/>
    </location>
</feature>
<keyword evidence="1" id="KW-0812">Transmembrane</keyword>
<dbReference type="STRING" id="64571.A0A1Y2GDA0"/>
<keyword evidence="1" id="KW-1133">Transmembrane helix</keyword>
<accession>A0A1Y2GDA0</accession>
<dbReference type="PANTHER" id="PTHR38360:SF1">
    <property type="entry name" value="F12P19.7"/>
    <property type="match status" value="1"/>
</dbReference>
<organism evidence="3 4">
    <name type="scientific">Lobosporangium transversale</name>
    <dbReference type="NCBI Taxonomy" id="64571"/>
    <lineage>
        <taxon>Eukaryota</taxon>
        <taxon>Fungi</taxon>
        <taxon>Fungi incertae sedis</taxon>
        <taxon>Mucoromycota</taxon>
        <taxon>Mortierellomycotina</taxon>
        <taxon>Mortierellomycetes</taxon>
        <taxon>Mortierellales</taxon>
        <taxon>Mortierellaceae</taxon>
        <taxon>Lobosporangium</taxon>
    </lineage>
</organism>
<evidence type="ECO:0000256" key="1">
    <source>
        <dbReference type="SAM" id="Phobius"/>
    </source>
</evidence>
<dbReference type="EMBL" id="MCFF01000046">
    <property type="protein sequence ID" value="ORZ06307.1"/>
    <property type="molecule type" value="Genomic_DNA"/>
</dbReference>
<gene>
    <name evidence="3" type="ORF">BCR41DRAFT_389235</name>
</gene>
<evidence type="ECO:0008006" key="5">
    <source>
        <dbReference type="Google" id="ProtNLM"/>
    </source>
</evidence>
<dbReference type="OrthoDB" id="409848at2759"/>
<keyword evidence="1" id="KW-0472">Membrane</keyword>